<comment type="caution">
    <text evidence="3">The sequence shown here is derived from an EMBL/GenBank/DDBJ whole genome shotgun (WGS) entry which is preliminary data.</text>
</comment>
<evidence type="ECO:0000313" key="2">
    <source>
        <dbReference type="EMBL" id="KAF4652151.1"/>
    </source>
</evidence>
<accession>A0A7J6L4L2</accession>
<proteinExistence type="predicted"/>
<reference evidence="4 5" key="1">
    <citation type="submission" date="2020-04" db="EMBL/GenBank/DDBJ databases">
        <title>Perkinsus olseni comparative genomics.</title>
        <authorList>
            <person name="Bogema D.R."/>
        </authorList>
    </citation>
    <scope>NUCLEOTIDE SEQUENCE [LARGE SCALE GENOMIC DNA]</scope>
    <source>
        <strain evidence="2">ATCC PRA-179</strain>
        <strain evidence="3">ATCC PRA-31</strain>
    </source>
</reference>
<gene>
    <name evidence="3" type="ORF">FOL46_008859</name>
    <name evidence="2" type="ORF">FOZ61_009884</name>
</gene>
<evidence type="ECO:0000256" key="1">
    <source>
        <dbReference type="SAM" id="MobiDB-lite"/>
    </source>
</evidence>
<dbReference type="Proteomes" id="UP000572268">
    <property type="component" value="Unassembled WGS sequence"/>
</dbReference>
<sequence length="376" mass="40443">MSAYQTTGAQYSSKQDEAQGLSLTGVNATVVRLTAVEVTARMLHGETPSDAMQSGFNDVQQEYLDTAQLPAAASEDRATAANLIENLPVLSSSISIVSRKSASVVSELEDFILALERDAVADGKSRGGIINVPTTDDCFGIYMSFIDADLPIFPVLFDPLSRDNRPAASCLYFDSSVDLAAFMGQLMSKLSNVHFNSVCPLEVLTLQPAGTAGLDSEHPVGCDDLIEALGWPRPQAAPQEDEHSAVESDGAERSEGKAEKASPNDEEIVPVTPVKGKEGTLMQLDTPATVAGSCADDEHQQQGSTRGKAFRVEGASGDMDLPAEELPSEELPEFSLLPPEPVIEGNEDNQFCGFCGFDWRRELLPLHQRFFGKEQQ</sequence>
<feature type="region of interest" description="Disordered" evidence="1">
    <location>
        <begin position="235"/>
        <end position="267"/>
    </location>
</feature>
<dbReference type="EMBL" id="JABAHT010000755">
    <property type="protein sequence ID" value="KAF4652151.1"/>
    <property type="molecule type" value="Genomic_DNA"/>
</dbReference>
<evidence type="ECO:0000313" key="5">
    <source>
        <dbReference type="Proteomes" id="UP000572268"/>
    </source>
</evidence>
<dbReference type="EMBL" id="JABANN010000746">
    <property type="protein sequence ID" value="KAF4654119.1"/>
    <property type="molecule type" value="Genomic_DNA"/>
</dbReference>
<dbReference type="Proteomes" id="UP000570595">
    <property type="component" value="Unassembled WGS sequence"/>
</dbReference>
<dbReference type="OrthoDB" id="431636at2759"/>
<evidence type="ECO:0000313" key="3">
    <source>
        <dbReference type="EMBL" id="KAF4654119.1"/>
    </source>
</evidence>
<organism evidence="3 5">
    <name type="scientific">Perkinsus olseni</name>
    <name type="common">Perkinsus atlanticus</name>
    <dbReference type="NCBI Taxonomy" id="32597"/>
    <lineage>
        <taxon>Eukaryota</taxon>
        <taxon>Sar</taxon>
        <taxon>Alveolata</taxon>
        <taxon>Perkinsozoa</taxon>
        <taxon>Perkinsea</taxon>
        <taxon>Perkinsida</taxon>
        <taxon>Perkinsidae</taxon>
        <taxon>Perkinsus</taxon>
    </lineage>
</organism>
<evidence type="ECO:0000313" key="4">
    <source>
        <dbReference type="Proteomes" id="UP000570595"/>
    </source>
</evidence>
<name>A0A7J6L4L2_PEROL</name>
<protein>
    <submittedName>
        <fullName evidence="3">Uncharacterized protein</fullName>
    </submittedName>
</protein>
<feature type="compositionally biased region" description="Basic and acidic residues" evidence="1">
    <location>
        <begin position="240"/>
        <end position="263"/>
    </location>
</feature>
<dbReference type="AlphaFoldDB" id="A0A7J6L4L2"/>